<proteinExistence type="predicted"/>
<organism evidence="1 2">
    <name type="scientific">Vreelandella neptunia</name>
    <dbReference type="NCBI Taxonomy" id="115551"/>
    <lineage>
        <taxon>Bacteria</taxon>
        <taxon>Pseudomonadati</taxon>
        <taxon>Pseudomonadota</taxon>
        <taxon>Gammaproteobacteria</taxon>
        <taxon>Oceanospirillales</taxon>
        <taxon>Halomonadaceae</taxon>
        <taxon>Vreelandella</taxon>
    </lineage>
</organism>
<evidence type="ECO:0000313" key="2">
    <source>
        <dbReference type="Proteomes" id="UP001324794"/>
    </source>
</evidence>
<sequence length="304" mass="33562">MPATCQTTTEPMTYFEAYPEHLPGVLHFTCPRLHATLTPESCAARHGLALGDTHGQFSACRNCSVGRVHATGQQATHDRLSELGSTGTMAKLCMRCGHQRDRRVGPICISCYNRELEAKKGCNAKGKPPVAYAPLRLRRVGLELPNGEIRWVLFEAQTWLEPLLRGLKAYPGAKLYDGQPSNDSPWNAEAQCFEYRDEHGQPLAMEVELQGNHQVVRYRKALPGELPAPVVASVSLFDPGFVAEWLRISDEGQSLGKEWRALDYGCSACRQGVMQARRRAGQLEVRCTGCGEATKQPMLREAAG</sequence>
<dbReference type="RefSeq" id="WP_223289046.1">
    <property type="nucleotide sequence ID" value="NZ_CP140255.1"/>
</dbReference>
<accession>A0ABZ0YPL7</accession>
<evidence type="ECO:0000313" key="1">
    <source>
        <dbReference type="EMBL" id="WQH14086.1"/>
    </source>
</evidence>
<name>A0ABZ0YPL7_9GAMM</name>
<keyword evidence="2" id="KW-1185">Reference proteome</keyword>
<reference evidence="1 2" key="1">
    <citation type="submission" date="2023-11" db="EMBL/GenBank/DDBJ databases">
        <title>MicrobeMod: A computational toolkit for identifying prokaryotic methylation and restriction-modification with nanopore sequencing.</title>
        <authorList>
            <person name="Crits-Christoph A."/>
            <person name="Kang S.C."/>
            <person name="Lee H."/>
            <person name="Ostrov N."/>
        </authorList>
    </citation>
    <scope>NUCLEOTIDE SEQUENCE [LARGE SCALE GENOMIC DNA]</scope>
    <source>
        <strain evidence="1 2">ATCC BAA-805</strain>
    </source>
</reference>
<dbReference type="EMBL" id="CP140255">
    <property type="protein sequence ID" value="WQH14086.1"/>
    <property type="molecule type" value="Genomic_DNA"/>
</dbReference>
<protein>
    <submittedName>
        <fullName evidence="1">Uncharacterized protein</fullName>
    </submittedName>
</protein>
<gene>
    <name evidence="1" type="ORF">SR894_05985</name>
</gene>
<dbReference type="Proteomes" id="UP001324794">
    <property type="component" value="Chromosome"/>
</dbReference>